<reference evidence="2 3" key="1">
    <citation type="submission" date="2019-03" db="EMBL/GenBank/DDBJ databases">
        <title>First draft genome of Liparis tanakae, snailfish: a comprehensive survey of snailfish specific genes.</title>
        <authorList>
            <person name="Kim W."/>
            <person name="Song I."/>
            <person name="Jeong J.-H."/>
            <person name="Kim D."/>
            <person name="Kim S."/>
            <person name="Ryu S."/>
            <person name="Song J.Y."/>
            <person name="Lee S.K."/>
        </authorList>
    </citation>
    <scope>NUCLEOTIDE SEQUENCE [LARGE SCALE GENOMIC DNA]</scope>
    <source>
        <tissue evidence="2">Muscle</tissue>
    </source>
</reference>
<name>A0A4Z2IA68_9TELE</name>
<evidence type="ECO:0000313" key="2">
    <source>
        <dbReference type="EMBL" id="TNN74295.1"/>
    </source>
</evidence>
<organism evidence="2 3">
    <name type="scientific">Liparis tanakae</name>
    <name type="common">Tanaka's snailfish</name>
    <dbReference type="NCBI Taxonomy" id="230148"/>
    <lineage>
        <taxon>Eukaryota</taxon>
        <taxon>Metazoa</taxon>
        <taxon>Chordata</taxon>
        <taxon>Craniata</taxon>
        <taxon>Vertebrata</taxon>
        <taxon>Euteleostomi</taxon>
        <taxon>Actinopterygii</taxon>
        <taxon>Neopterygii</taxon>
        <taxon>Teleostei</taxon>
        <taxon>Neoteleostei</taxon>
        <taxon>Acanthomorphata</taxon>
        <taxon>Eupercaria</taxon>
        <taxon>Perciformes</taxon>
        <taxon>Cottioidei</taxon>
        <taxon>Cottales</taxon>
        <taxon>Liparidae</taxon>
        <taxon>Liparis</taxon>
    </lineage>
</organism>
<feature type="signal peptide" evidence="1">
    <location>
        <begin position="1"/>
        <end position="17"/>
    </location>
</feature>
<evidence type="ECO:0008006" key="4">
    <source>
        <dbReference type="Google" id="ProtNLM"/>
    </source>
</evidence>
<dbReference type="AlphaFoldDB" id="A0A4Z2IA68"/>
<dbReference type="Proteomes" id="UP000314294">
    <property type="component" value="Unassembled WGS sequence"/>
</dbReference>
<sequence length="229" mass="24910">MRRQALVVAVAVVVVFARDPRHVGRRRVRAQLHARRARSLGLPCKQKQKVARTQRGVGGVDDHNIISTYGSSSARVTSPAGGVATVNTDQSVCVCSTLGRPLGSRRPMRSFRVVELGEAVELTVGVVDGRLVDAAEGRQGLVGAVEERLQDLSTLVKVSGASHMQLLRRWTDFILQVCGKTRVQEGRLRGLTHTLTQQPGDISNESVHRLLLIAAGDMNLHDSFVVLKD</sequence>
<dbReference type="EMBL" id="SRLO01000116">
    <property type="protein sequence ID" value="TNN74295.1"/>
    <property type="molecule type" value="Genomic_DNA"/>
</dbReference>
<gene>
    <name evidence="2" type="ORF">EYF80_015538</name>
</gene>
<proteinExistence type="predicted"/>
<evidence type="ECO:0000256" key="1">
    <source>
        <dbReference type="SAM" id="SignalP"/>
    </source>
</evidence>
<feature type="chain" id="PRO_5021495570" description="Secreted protein" evidence="1">
    <location>
        <begin position="18"/>
        <end position="229"/>
    </location>
</feature>
<protein>
    <recommendedName>
        <fullName evidence="4">Secreted protein</fullName>
    </recommendedName>
</protein>
<keyword evidence="1" id="KW-0732">Signal</keyword>
<evidence type="ECO:0000313" key="3">
    <source>
        <dbReference type="Proteomes" id="UP000314294"/>
    </source>
</evidence>
<keyword evidence="3" id="KW-1185">Reference proteome</keyword>
<comment type="caution">
    <text evidence="2">The sequence shown here is derived from an EMBL/GenBank/DDBJ whole genome shotgun (WGS) entry which is preliminary data.</text>
</comment>
<accession>A0A4Z2IA68</accession>